<dbReference type="InterPro" id="IPR057240">
    <property type="entry name" value="ParB_dimer_C"/>
</dbReference>
<dbReference type="InterPro" id="IPR003115">
    <property type="entry name" value="ParB_N"/>
</dbReference>
<dbReference type="Pfam" id="PF02195">
    <property type="entry name" value="ParB_N"/>
    <property type="match status" value="1"/>
</dbReference>
<dbReference type="CDD" id="cd16393">
    <property type="entry name" value="SPO0J_N"/>
    <property type="match status" value="1"/>
</dbReference>
<dbReference type="InterPro" id="IPR050336">
    <property type="entry name" value="Chromosome_partition/occlusion"/>
</dbReference>
<dbReference type="EMBL" id="JBBLZC010000027">
    <property type="protein sequence ID" value="MEK0085447.1"/>
    <property type="molecule type" value="Genomic_DNA"/>
</dbReference>
<keyword evidence="3" id="KW-0238">DNA-binding</keyword>
<dbReference type="PANTHER" id="PTHR33375:SF1">
    <property type="entry name" value="CHROMOSOME-PARTITIONING PROTEIN PARB-RELATED"/>
    <property type="match status" value="1"/>
</dbReference>
<dbReference type="SUPFAM" id="SSF110849">
    <property type="entry name" value="ParB/Sulfiredoxin"/>
    <property type="match status" value="1"/>
</dbReference>
<keyword evidence="2" id="KW-0159">Chromosome partition</keyword>
<gene>
    <name evidence="7" type="ORF">U1T56_20025</name>
</gene>
<dbReference type="Pfam" id="PF23552">
    <property type="entry name" value="ParB_C"/>
    <property type="match status" value="1"/>
</dbReference>
<sequence length="290" mass="32106">MSEKAKTRRGLGMGLSALLGGGPDDLAPEGDRHAVQTVPIEFLRPSPLQPRRRFDEAELEALADSIREKGVLQPLLVRPCASGAAGYEIVAGERRWRAAQRAGLHEVPIVVRPLSDQETLELALIENIQRTDLSPLEEAQGFRRLIEEFGHTQEELAAVVGKSRSHIANTLRLLSLPASVQSLIEEGRLTAGHGRALLGSEEPERLVRIVLEKELNVRETEDLVRREAARPRQARPRGRGEADPNVKELVERLTAHLGLEVGIRARGKGGLLTIRYHDLDQLDGLIRRLQ</sequence>
<keyword evidence="8" id="KW-1185">Reference proteome</keyword>
<reference evidence="7 8" key="1">
    <citation type="submission" date="2024-01" db="EMBL/GenBank/DDBJ databases">
        <title>Multi-omics insights into the function and evolution of sodium benzoate biodegradation pathways in Benzoatithermus flavus gen. nov., sp. nov. from hot spring.</title>
        <authorList>
            <person name="Hu C.-J."/>
            <person name="Li W.-J."/>
        </authorList>
    </citation>
    <scope>NUCLEOTIDE SEQUENCE [LARGE SCALE GENOMIC DNA]</scope>
    <source>
        <strain evidence="7 8">SYSU G07066</strain>
    </source>
</reference>
<evidence type="ECO:0000313" key="7">
    <source>
        <dbReference type="EMBL" id="MEK0085447.1"/>
    </source>
</evidence>
<dbReference type="NCBIfam" id="TIGR00180">
    <property type="entry name" value="parB_part"/>
    <property type="match status" value="1"/>
</dbReference>
<dbReference type="InterPro" id="IPR041468">
    <property type="entry name" value="HTH_ParB/Spo0J"/>
</dbReference>
<evidence type="ECO:0000256" key="1">
    <source>
        <dbReference type="ARBA" id="ARBA00006295"/>
    </source>
</evidence>
<dbReference type="InterPro" id="IPR036086">
    <property type="entry name" value="ParB/Sulfiredoxin_sf"/>
</dbReference>
<dbReference type="PANTHER" id="PTHR33375">
    <property type="entry name" value="CHROMOSOME-PARTITIONING PROTEIN PARB-RELATED"/>
    <property type="match status" value="1"/>
</dbReference>
<evidence type="ECO:0000259" key="6">
    <source>
        <dbReference type="SMART" id="SM00470"/>
    </source>
</evidence>
<protein>
    <submittedName>
        <fullName evidence="7">ParB/RepB/Spo0J family partition protein</fullName>
    </submittedName>
</protein>
<dbReference type="Gene3D" id="3.90.1530.30">
    <property type="match status" value="1"/>
</dbReference>
<dbReference type="RefSeq" id="WP_418161296.1">
    <property type="nucleotide sequence ID" value="NZ_JBBLZC010000027.1"/>
</dbReference>
<comment type="function">
    <text evidence="4">Involved in chromosome partition. Localize to both poles of the predivisional cell following completion of DNA replication. Binds to the DNA origin of replication.</text>
</comment>
<dbReference type="Gene3D" id="1.10.10.2830">
    <property type="match status" value="1"/>
</dbReference>
<comment type="caution">
    <text evidence="7">The sequence shown here is derived from an EMBL/GenBank/DDBJ whole genome shotgun (WGS) entry which is preliminary data.</text>
</comment>
<dbReference type="Pfam" id="PF17762">
    <property type="entry name" value="HTH_ParB"/>
    <property type="match status" value="1"/>
</dbReference>
<feature type="region of interest" description="Disordered" evidence="5">
    <location>
        <begin position="226"/>
        <end position="245"/>
    </location>
</feature>
<evidence type="ECO:0000256" key="2">
    <source>
        <dbReference type="ARBA" id="ARBA00022829"/>
    </source>
</evidence>
<evidence type="ECO:0000256" key="3">
    <source>
        <dbReference type="ARBA" id="ARBA00023125"/>
    </source>
</evidence>
<feature type="domain" description="ParB-like N-terminal" evidence="6">
    <location>
        <begin position="36"/>
        <end position="128"/>
    </location>
</feature>
<proteinExistence type="inferred from homology"/>
<evidence type="ECO:0000313" key="8">
    <source>
        <dbReference type="Proteomes" id="UP001375743"/>
    </source>
</evidence>
<comment type="similarity">
    <text evidence="1">Belongs to the ParB family.</text>
</comment>
<dbReference type="SMART" id="SM00470">
    <property type="entry name" value="ParB"/>
    <property type="match status" value="1"/>
</dbReference>
<evidence type="ECO:0000256" key="5">
    <source>
        <dbReference type="SAM" id="MobiDB-lite"/>
    </source>
</evidence>
<dbReference type="InterPro" id="IPR004437">
    <property type="entry name" value="ParB/RepB/Spo0J"/>
</dbReference>
<organism evidence="7 8">
    <name type="scientific">Benzoatithermus flavus</name>
    <dbReference type="NCBI Taxonomy" id="3108223"/>
    <lineage>
        <taxon>Bacteria</taxon>
        <taxon>Pseudomonadati</taxon>
        <taxon>Pseudomonadota</taxon>
        <taxon>Alphaproteobacteria</taxon>
        <taxon>Geminicoccales</taxon>
        <taxon>Geminicoccaceae</taxon>
        <taxon>Benzoatithermus</taxon>
    </lineage>
</organism>
<evidence type="ECO:0000256" key="4">
    <source>
        <dbReference type="ARBA" id="ARBA00025472"/>
    </source>
</evidence>
<name>A0ABU8XW68_9PROT</name>
<accession>A0ABU8XW68</accession>
<dbReference type="Proteomes" id="UP001375743">
    <property type="component" value="Unassembled WGS sequence"/>
</dbReference>